<dbReference type="InterPro" id="IPR029063">
    <property type="entry name" value="SAM-dependent_MTases_sf"/>
</dbReference>
<dbReference type="InterPro" id="IPR000780">
    <property type="entry name" value="CheR_MeTrfase"/>
</dbReference>
<organism evidence="2 3">
    <name type="scientific">SAR324 cluster bacterium</name>
    <dbReference type="NCBI Taxonomy" id="2024889"/>
    <lineage>
        <taxon>Bacteria</taxon>
        <taxon>Deltaproteobacteria</taxon>
        <taxon>SAR324 cluster</taxon>
    </lineage>
</organism>
<proteinExistence type="predicted"/>
<dbReference type="InterPro" id="IPR022642">
    <property type="entry name" value="CheR_C"/>
</dbReference>
<dbReference type="Proteomes" id="UP000524246">
    <property type="component" value="Unassembled WGS sequence"/>
</dbReference>
<name>A0A7X9IJS7_9DELT</name>
<accession>A0A7X9IJS7</accession>
<gene>
    <name evidence="2" type="ORF">GYA55_04595</name>
</gene>
<evidence type="ECO:0000313" key="3">
    <source>
        <dbReference type="Proteomes" id="UP000524246"/>
    </source>
</evidence>
<feature type="non-terminal residue" evidence="2">
    <location>
        <position position="1"/>
    </location>
</feature>
<evidence type="ECO:0000259" key="1">
    <source>
        <dbReference type="PROSITE" id="PS50123"/>
    </source>
</evidence>
<dbReference type="AlphaFoldDB" id="A0A7X9IJS7"/>
<comment type="caution">
    <text evidence="2">The sequence shown here is derived from an EMBL/GenBank/DDBJ whole genome shotgun (WGS) entry which is preliminary data.</text>
</comment>
<dbReference type="Pfam" id="PF01739">
    <property type="entry name" value="CheR"/>
    <property type="match status" value="1"/>
</dbReference>
<dbReference type="EMBL" id="JAAZON010000191">
    <property type="protein sequence ID" value="NMC62427.1"/>
    <property type="molecule type" value="Genomic_DNA"/>
</dbReference>
<dbReference type="PROSITE" id="PS50123">
    <property type="entry name" value="CHER"/>
    <property type="match status" value="1"/>
</dbReference>
<evidence type="ECO:0000313" key="2">
    <source>
        <dbReference type="EMBL" id="NMC62427.1"/>
    </source>
</evidence>
<dbReference type="GO" id="GO:0008757">
    <property type="term" value="F:S-adenosylmethionine-dependent methyltransferase activity"/>
    <property type="evidence" value="ECO:0007669"/>
    <property type="project" value="InterPro"/>
</dbReference>
<feature type="domain" description="CheR-type methyltransferase" evidence="1">
    <location>
        <begin position="60"/>
        <end position="192"/>
    </location>
</feature>
<protein>
    <recommendedName>
        <fullName evidence="1">CheR-type methyltransferase domain-containing protein</fullName>
    </recommendedName>
</protein>
<sequence length="371" mass="42638">DILVHSQRNPRFLRALKKSYDTVKPQLERNEHTQHLLYLFDLSETHGLENSTELHEILCGLCHIETQSYDLRHRIDQFLSRLYLNADPAIRARIQDSLSTLPEDKLILGENDLCHQTSLFRETKIYRSLVRHLVHSAQSFDEITVVGCSEGHEAFSFALALQYFSDDEGISRLPIKAFDISSNLIDRAKSGYIVLDDTDRDNFRLSGINQSFDSIFSPYGIPCDEKAFSTPLFQLFGRSCFNGQLYRVPENILRNCTFYVSSFFEFQDEIKKDGKPIIVSTQNVFYLLGRQLAYTQSDAQDSKKYFQFSQDLFESFVEKLPSNSIVILGQGELEGYRGLGPLLYSSAHPLDFKRAGLVHIKSCDRHIFEKS</sequence>
<reference evidence="2 3" key="1">
    <citation type="journal article" date="2020" name="Biotechnol. Biofuels">
        <title>New insights from the biogas microbiome by comprehensive genome-resolved metagenomics of nearly 1600 species originating from multiple anaerobic digesters.</title>
        <authorList>
            <person name="Campanaro S."/>
            <person name="Treu L."/>
            <person name="Rodriguez-R L.M."/>
            <person name="Kovalovszki A."/>
            <person name="Ziels R.M."/>
            <person name="Maus I."/>
            <person name="Zhu X."/>
            <person name="Kougias P.G."/>
            <person name="Basile A."/>
            <person name="Luo G."/>
            <person name="Schluter A."/>
            <person name="Konstantinidis K.T."/>
            <person name="Angelidaki I."/>
        </authorList>
    </citation>
    <scope>NUCLEOTIDE SEQUENCE [LARGE SCALE GENOMIC DNA]</scope>
    <source>
        <strain evidence="2">AS27yjCOA_65</strain>
    </source>
</reference>
<dbReference type="Gene3D" id="3.40.50.150">
    <property type="entry name" value="Vaccinia Virus protein VP39"/>
    <property type="match status" value="1"/>
</dbReference>